<sequence>RHRLRRCRAAASSGLPRTVTAGGRVCNLVAVATAPRMPGAALQCGHSRSTDSILGVDWRRDIAGCCGWLGTSVSDGCPSGRLRSCWRRNSRNARHCCWRRAPAGCPLGEELLTPTRIYVNQALLDYSRQMGTSCPYRVALTTRVGRGSSMTALVEELRSKGVQLVAMAGFMRIVTRYCWTPSPAEC</sequence>
<evidence type="ECO:0000313" key="1">
    <source>
        <dbReference type="Proteomes" id="UP000095280"/>
    </source>
</evidence>
<protein>
    <submittedName>
        <fullName evidence="2">RibD_C domain-containing protein</fullName>
    </submittedName>
</protein>
<keyword evidence="1" id="KW-1185">Reference proteome</keyword>
<accession>A0A1I8FIT7</accession>
<evidence type="ECO:0000313" key="2">
    <source>
        <dbReference type="WBParaSite" id="maker-unitig_36747-snap-gene-0.3-mRNA-1"/>
    </source>
</evidence>
<proteinExistence type="predicted"/>
<reference evidence="2" key="1">
    <citation type="submission" date="2016-11" db="UniProtKB">
        <authorList>
            <consortium name="WormBaseParasite"/>
        </authorList>
    </citation>
    <scope>IDENTIFICATION</scope>
</reference>
<organism evidence="1 2">
    <name type="scientific">Macrostomum lignano</name>
    <dbReference type="NCBI Taxonomy" id="282301"/>
    <lineage>
        <taxon>Eukaryota</taxon>
        <taxon>Metazoa</taxon>
        <taxon>Spiralia</taxon>
        <taxon>Lophotrochozoa</taxon>
        <taxon>Platyhelminthes</taxon>
        <taxon>Rhabditophora</taxon>
        <taxon>Macrostomorpha</taxon>
        <taxon>Macrostomida</taxon>
        <taxon>Macrostomidae</taxon>
        <taxon>Macrostomum</taxon>
    </lineage>
</organism>
<dbReference type="Proteomes" id="UP000095280">
    <property type="component" value="Unplaced"/>
</dbReference>
<dbReference type="AlphaFoldDB" id="A0A1I8FIT7"/>
<dbReference type="WBParaSite" id="maker-unitig_36747-snap-gene-0.3-mRNA-1">
    <property type="protein sequence ID" value="maker-unitig_36747-snap-gene-0.3-mRNA-1"/>
    <property type="gene ID" value="maker-unitig_36747-snap-gene-0.3"/>
</dbReference>
<name>A0A1I8FIT7_9PLAT</name>